<evidence type="ECO:0000313" key="2">
    <source>
        <dbReference type="Proteomes" id="UP001215598"/>
    </source>
</evidence>
<reference evidence="1" key="1">
    <citation type="submission" date="2023-03" db="EMBL/GenBank/DDBJ databases">
        <title>Massive genome expansion in bonnet fungi (Mycena s.s.) driven by repeated elements and novel gene families across ecological guilds.</title>
        <authorList>
            <consortium name="Lawrence Berkeley National Laboratory"/>
            <person name="Harder C.B."/>
            <person name="Miyauchi S."/>
            <person name="Viragh M."/>
            <person name="Kuo A."/>
            <person name="Thoen E."/>
            <person name="Andreopoulos B."/>
            <person name="Lu D."/>
            <person name="Skrede I."/>
            <person name="Drula E."/>
            <person name="Henrissat B."/>
            <person name="Morin E."/>
            <person name="Kohler A."/>
            <person name="Barry K."/>
            <person name="LaButti K."/>
            <person name="Morin E."/>
            <person name="Salamov A."/>
            <person name="Lipzen A."/>
            <person name="Mereny Z."/>
            <person name="Hegedus B."/>
            <person name="Baldrian P."/>
            <person name="Stursova M."/>
            <person name="Weitz H."/>
            <person name="Taylor A."/>
            <person name="Grigoriev I.V."/>
            <person name="Nagy L.G."/>
            <person name="Martin F."/>
            <person name="Kauserud H."/>
        </authorList>
    </citation>
    <scope>NUCLEOTIDE SEQUENCE</scope>
    <source>
        <strain evidence="1">CBHHK182m</strain>
    </source>
</reference>
<dbReference type="EMBL" id="JARKIB010000369">
    <property type="protein sequence ID" value="KAJ7712317.1"/>
    <property type="molecule type" value="Genomic_DNA"/>
</dbReference>
<evidence type="ECO:0000313" key="1">
    <source>
        <dbReference type="EMBL" id="KAJ7712317.1"/>
    </source>
</evidence>
<dbReference type="Proteomes" id="UP001215598">
    <property type="component" value="Unassembled WGS sequence"/>
</dbReference>
<comment type="caution">
    <text evidence="1">The sequence shown here is derived from an EMBL/GenBank/DDBJ whole genome shotgun (WGS) entry which is preliminary data.</text>
</comment>
<organism evidence="1 2">
    <name type="scientific">Mycena metata</name>
    <dbReference type="NCBI Taxonomy" id="1033252"/>
    <lineage>
        <taxon>Eukaryota</taxon>
        <taxon>Fungi</taxon>
        <taxon>Dikarya</taxon>
        <taxon>Basidiomycota</taxon>
        <taxon>Agaricomycotina</taxon>
        <taxon>Agaricomycetes</taxon>
        <taxon>Agaricomycetidae</taxon>
        <taxon>Agaricales</taxon>
        <taxon>Marasmiineae</taxon>
        <taxon>Mycenaceae</taxon>
        <taxon>Mycena</taxon>
    </lineage>
</organism>
<protein>
    <submittedName>
        <fullName evidence="1">Uncharacterized protein</fullName>
    </submittedName>
</protein>
<dbReference type="AlphaFoldDB" id="A0AAD7H581"/>
<accession>A0AAD7H581</accession>
<gene>
    <name evidence="1" type="ORF">B0H16DRAFT_1479509</name>
</gene>
<sequence length="321" mass="35660">MPPTKTKHDEDTTKERHITCQLQDIPHEAAGTRVQAQFNLASALTPMHRLENVTGGKWKLLKWAGEHNRRGLNKNSRVFITMAKYGDKAAEEAARHLDATRVYEENRPKLHRGGSAGVGQRLGQIDLLGLEGCCGDKRPSAVHVGPWDSGEEKMETLHKSAAGCMGIWRVYISATWSRTPTCGLIDLAPDCELCLDTEWYTAMSCPAPAIGYHHFRSIMNPGTAPLCLRSSQTPFSGWPRESWRGPGDWSERSEKRVGLGTVKRVGKYWVNGKGGHNTTEAQGEHILLGPQGKRDNERSRVGEHLTSGGKATFINKLKYRK</sequence>
<keyword evidence="2" id="KW-1185">Reference proteome</keyword>
<name>A0AAD7H581_9AGAR</name>
<proteinExistence type="predicted"/>